<evidence type="ECO:0000256" key="1">
    <source>
        <dbReference type="SAM" id="MobiDB-lite"/>
    </source>
</evidence>
<accession>A0A8H6RFA7</accession>
<dbReference type="Proteomes" id="UP000660729">
    <property type="component" value="Unassembled WGS sequence"/>
</dbReference>
<dbReference type="AlphaFoldDB" id="A0A8H6RFA7"/>
<feature type="compositionally biased region" description="Basic and acidic residues" evidence="1">
    <location>
        <begin position="10"/>
        <end position="22"/>
    </location>
</feature>
<gene>
    <name evidence="2" type="ORF">HII31_08193</name>
</gene>
<dbReference type="EMBL" id="JABCIY010000169">
    <property type="protein sequence ID" value="KAF7190479.1"/>
    <property type="molecule type" value="Genomic_DNA"/>
</dbReference>
<sequence length="239" mass="27524">MPRTKTFTVEWHRPKDRVDGPSKRKCFSSTNPINRLKNDEITLLEEEAKEPPEEHSCEAENKKPDTLLESVQNLTLELFDEIKSHLFATPDCHHGSAVRIHKGYKPPFQLSLNKTSRAAFATDYFSQTRFKLRPCDFVSFCTWLKSLQPEHRKLVTYVEVEPVPGARTSQAAASDRLYLFMQTLLDEKIPGVIKGQLRSKFVEDYGTVGYTYYTYCVDDESIYGGAYARLTYHADLTWP</sequence>
<keyword evidence="3" id="KW-1185">Reference proteome</keyword>
<name>A0A8H6RFA7_9PEZI</name>
<protein>
    <submittedName>
        <fullName evidence="2">Uncharacterized protein</fullName>
    </submittedName>
</protein>
<comment type="caution">
    <text evidence="2">The sequence shown here is derived from an EMBL/GenBank/DDBJ whole genome shotgun (WGS) entry which is preliminary data.</text>
</comment>
<organism evidence="2 3">
    <name type="scientific">Pseudocercospora fuligena</name>
    <dbReference type="NCBI Taxonomy" id="685502"/>
    <lineage>
        <taxon>Eukaryota</taxon>
        <taxon>Fungi</taxon>
        <taxon>Dikarya</taxon>
        <taxon>Ascomycota</taxon>
        <taxon>Pezizomycotina</taxon>
        <taxon>Dothideomycetes</taxon>
        <taxon>Dothideomycetidae</taxon>
        <taxon>Mycosphaerellales</taxon>
        <taxon>Mycosphaerellaceae</taxon>
        <taxon>Pseudocercospora</taxon>
    </lineage>
</organism>
<reference evidence="2" key="1">
    <citation type="submission" date="2020-04" db="EMBL/GenBank/DDBJ databases">
        <title>Draft genome resource of the tomato pathogen Pseudocercospora fuligena.</title>
        <authorList>
            <person name="Zaccaron A."/>
        </authorList>
    </citation>
    <scope>NUCLEOTIDE SEQUENCE</scope>
    <source>
        <strain evidence="2">PF001</strain>
    </source>
</reference>
<feature type="region of interest" description="Disordered" evidence="1">
    <location>
        <begin position="1"/>
        <end position="31"/>
    </location>
</feature>
<evidence type="ECO:0000313" key="2">
    <source>
        <dbReference type="EMBL" id="KAF7190479.1"/>
    </source>
</evidence>
<evidence type="ECO:0000313" key="3">
    <source>
        <dbReference type="Proteomes" id="UP000660729"/>
    </source>
</evidence>
<proteinExistence type="predicted"/>